<dbReference type="AlphaFoldDB" id="A0AA97NWP4"/>
<keyword evidence="1" id="KW-0732">Signal</keyword>
<evidence type="ECO:0000256" key="1">
    <source>
        <dbReference type="SAM" id="SignalP"/>
    </source>
</evidence>
<accession>A0AA97NWP4</accession>
<sequence>MLPCQLLIALLVPLGVSAVPTKDAVLFSNLMPRQDGKACDGGSAKICCQSVQACMDACHDERKQFAACDNNANCICQ</sequence>
<name>A0AA97NWP4_PYRO3</name>
<gene>
    <name evidence="2" type="ORF">OOU_Y34scaffold00581g1</name>
</gene>
<organism evidence="2">
    <name type="scientific">Pyricularia oryzae (strain Y34)</name>
    <name type="common">Rice blast fungus</name>
    <name type="synonym">Magnaporthe oryzae</name>
    <dbReference type="NCBI Taxonomy" id="1143189"/>
    <lineage>
        <taxon>Eukaryota</taxon>
        <taxon>Fungi</taxon>
        <taxon>Dikarya</taxon>
        <taxon>Ascomycota</taxon>
        <taxon>Pezizomycotina</taxon>
        <taxon>Sordariomycetes</taxon>
        <taxon>Sordariomycetidae</taxon>
        <taxon>Magnaporthales</taxon>
        <taxon>Pyriculariaceae</taxon>
        <taxon>Pyricularia</taxon>
    </lineage>
</organism>
<protein>
    <submittedName>
        <fullName evidence="2">Uncharacterized protein</fullName>
    </submittedName>
</protein>
<dbReference type="Proteomes" id="UP000011086">
    <property type="component" value="Unassembled WGS sequence"/>
</dbReference>
<proteinExistence type="predicted"/>
<feature type="chain" id="PRO_5041744964" evidence="1">
    <location>
        <begin position="19"/>
        <end position="77"/>
    </location>
</feature>
<reference evidence="2" key="1">
    <citation type="journal article" date="2012" name="PLoS Genet.">
        <title>Comparative analysis of the genomes of two field isolates of the rice blast fungus Magnaporthe oryzae.</title>
        <authorList>
            <person name="Xue M."/>
            <person name="Yang J."/>
            <person name="Li Z."/>
            <person name="Hu S."/>
            <person name="Yao N."/>
            <person name="Dean R.A."/>
            <person name="Zhao W."/>
            <person name="Shen M."/>
            <person name="Zhang H."/>
            <person name="Li C."/>
            <person name="Liu L."/>
            <person name="Cao L."/>
            <person name="Xu X."/>
            <person name="Xing Y."/>
            <person name="Hsiang T."/>
            <person name="Zhang Z."/>
            <person name="Xu J.R."/>
            <person name="Peng Y.L."/>
        </authorList>
    </citation>
    <scope>NUCLEOTIDE SEQUENCE</scope>
    <source>
        <strain evidence="2">Y34</strain>
    </source>
</reference>
<evidence type="ECO:0000313" key="2">
    <source>
        <dbReference type="EMBL" id="ELQ37701.1"/>
    </source>
</evidence>
<feature type="signal peptide" evidence="1">
    <location>
        <begin position="1"/>
        <end position="18"/>
    </location>
</feature>
<dbReference type="EMBL" id="JH793912">
    <property type="protein sequence ID" value="ELQ37701.1"/>
    <property type="molecule type" value="Genomic_DNA"/>
</dbReference>